<reference evidence="1" key="1">
    <citation type="submission" date="2014-09" db="EMBL/GenBank/DDBJ databases">
        <authorList>
            <person name="Magalhaes I.L.F."/>
            <person name="Oliveira U."/>
            <person name="Santos F.R."/>
            <person name="Vidigal T.H.D.A."/>
            <person name="Brescovit A.D."/>
            <person name="Santos A.J."/>
        </authorList>
    </citation>
    <scope>NUCLEOTIDE SEQUENCE</scope>
    <source>
        <tissue evidence="1">Shoot tissue taken approximately 20 cm above the soil surface</tissue>
    </source>
</reference>
<name>A0A0A9C383_ARUDO</name>
<dbReference type="AlphaFoldDB" id="A0A0A9C383"/>
<dbReference type="EMBL" id="GBRH01227879">
    <property type="protein sequence ID" value="JAD70016.1"/>
    <property type="molecule type" value="Transcribed_RNA"/>
</dbReference>
<protein>
    <submittedName>
        <fullName evidence="1">Uncharacterized protein</fullName>
    </submittedName>
</protein>
<accession>A0A0A9C383</accession>
<organism evidence="1">
    <name type="scientific">Arundo donax</name>
    <name type="common">Giant reed</name>
    <name type="synonym">Donax arundinaceus</name>
    <dbReference type="NCBI Taxonomy" id="35708"/>
    <lineage>
        <taxon>Eukaryota</taxon>
        <taxon>Viridiplantae</taxon>
        <taxon>Streptophyta</taxon>
        <taxon>Embryophyta</taxon>
        <taxon>Tracheophyta</taxon>
        <taxon>Spermatophyta</taxon>
        <taxon>Magnoliopsida</taxon>
        <taxon>Liliopsida</taxon>
        <taxon>Poales</taxon>
        <taxon>Poaceae</taxon>
        <taxon>PACMAD clade</taxon>
        <taxon>Arundinoideae</taxon>
        <taxon>Arundineae</taxon>
        <taxon>Arundo</taxon>
    </lineage>
</organism>
<proteinExistence type="predicted"/>
<sequence length="31" mass="3348">MSGFLESLAQLLNQLKAPEDTQGSTYASISF</sequence>
<evidence type="ECO:0000313" key="1">
    <source>
        <dbReference type="EMBL" id="JAD70016.1"/>
    </source>
</evidence>
<reference evidence="1" key="2">
    <citation type="journal article" date="2015" name="Data Brief">
        <title>Shoot transcriptome of the giant reed, Arundo donax.</title>
        <authorList>
            <person name="Barrero R.A."/>
            <person name="Guerrero F.D."/>
            <person name="Moolhuijzen P."/>
            <person name="Goolsby J.A."/>
            <person name="Tidwell J."/>
            <person name="Bellgard S.E."/>
            <person name="Bellgard M.I."/>
        </authorList>
    </citation>
    <scope>NUCLEOTIDE SEQUENCE</scope>
    <source>
        <tissue evidence="1">Shoot tissue taken approximately 20 cm above the soil surface</tissue>
    </source>
</reference>